<dbReference type="Proteomes" id="UP001470230">
    <property type="component" value="Unassembled WGS sequence"/>
</dbReference>
<evidence type="ECO:0000256" key="8">
    <source>
        <dbReference type="SAM" id="Coils"/>
    </source>
</evidence>
<keyword evidence="3" id="KW-0479">Metal-binding</keyword>
<name>A0ABR2GX67_9EUKA</name>
<keyword evidence="11" id="KW-1185">Reference proteome</keyword>
<protein>
    <recommendedName>
        <fullName evidence="9">RING-type domain-containing protein</fullName>
    </recommendedName>
</protein>
<accession>A0ABR2GX67</accession>
<evidence type="ECO:0000256" key="7">
    <source>
        <dbReference type="ARBA" id="ARBA00022833"/>
    </source>
</evidence>
<evidence type="ECO:0000256" key="2">
    <source>
        <dbReference type="ARBA" id="ARBA00022679"/>
    </source>
</evidence>
<dbReference type="Gene3D" id="1.20.120.1750">
    <property type="match status" value="1"/>
</dbReference>
<dbReference type="CDD" id="cd20353">
    <property type="entry name" value="Rcat_RBR_RNF216"/>
    <property type="match status" value="1"/>
</dbReference>
<dbReference type="PANTHER" id="PTHR22770">
    <property type="entry name" value="UBIQUITIN CONJUGATING ENZYME 7 INTERACTING PROTEIN-RELATED"/>
    <property type="match status" value="1"/>
</dbReference>
<dbReference type="InterPro" id="IPR047546">
    <property type="entry name" value="Rcat_RBR_RNF216"/>
</dbReference>
<dbReference type="Pfam" id="PF01485">
    <property type="entry name" value="IBR"/>
    <property type="match status" value="1"/>
</dbReference>
<dbReference type="PROSITE" id="PS51873">
    <property type="entry name" value="TRIAD"/>
    <property type="match status" value="1"/>
</dbReference>
<comment type="pathway">
    <text evidence="1">Protein modification; protein ubiquitination.</text>
</comment>
<proteinExistence type="predicted"/>
<comment type="caution">
    <text evidence="10">The sequence shown here is derived from an EMBL/GenBank/DDBJ whole genome shotgun (WGS) entry which is preliminary data.</text>
</comment>
<feature type="coiled-coil region" evidence="8">
    <location>
        <begin position="241"/>
        <end position="274"/>
    </location>
</feature>
<evidence type="ECO:0000256" key="3">
    <source>
        <dbReference type="ARBA" id="ARBA00022723"/>
    </source>
</evidence>
<reference evidence="10 11" key="1">
    <citation type="submission" date="2024-04" db="EMBL/GenBank/DDBJ databases">
        <title>Tritrichomonas musculus Genome.</title>
        <authorList>
            <person name="Alves-Ferreira E."/>
            <person name="Grigg M."/>
            <person name="Lorenzi H."/>
            <person name="Galac M."/>
        </authorList>
    </citation>
    <scope>NUCLEOTIDE SEQUENCE [LARGE SCALE GENOMIC DNA]</scope>
    <source>
        <strain evidence="10 11">EAF2021</strain>
    </source>
</reference>
<organism evidence="10 11">
    <name type="scientific">Tritrichomonas musculus</name>
    <dbReference type="NCBI Taxonomy" id="1915356"/>
    <lineage>
        <taxon>Eukaryota</taxon>
        <taxon>Metamonada</taxon>
        <taxon>Parabasalia</taxon>
        <taxon>Tritrichomonadida</taxon>
        <taxon>Tritrichomonadidae</taxon>
        <taxon>Tritrichomonas</taxon>
    </lineage>
</organism>
<keyword evidence="5" id="KW-0863">Zinc-finger</keyword>
<keyword evidence="2" id="KW-0808">Transferase</keyword>
<keyword evidence="4" id="KW-0677">Repeat</keyword>
<dbReference type="SUPFAM" id="SSF57850">
    <property type="entry name" value="RING/U-box"/>
    <property type="match status" value="2"/>
</dbReference>
<dbReference type="PANTHER" id="PTHR22770:SF47">
    <property type="entry name" value="E3 UBIQUITIN-PROTEIN LIGASE RNF216"/>
    <property type="match status" value="1"/>
</dbReference>
<keyword evidence="6" id="KW-0833">Ubl conjugation pathway</keyword>
<feature type="domain" description="RING-type" evidence="9">
    <location>
        <begin position="276"/>
        <end position="485"/>
    </location>
</feature>
<evidence type="ECO:0000256" key="4">
    <source>
        <dbReference type="ARBA" id="ARBA00022737"/>
    </source>
</evidence>
<dbReference type="SMART" id="SM00647">
    <property type="entry name" value="IBR"/>
    <property type="match status" value="1"/>
</dbReference>
<evidence type="ECO:0000256" key="6">
    <source>
        <dbReference type="ARBA" id="ARBA00022786"/>
    </source>
</evidence>
<gene>
    <name evidence="10" type="ORF">M9Y10_033152</name>
</gene>
<evidence type="ECO:0000313" key="10">
    <source>
        <dbReference type="EMBL" id="KAK8838524.1"/>
    </source>
</evidence>
<dbReference type="InterPro" id="IPR044066">
    <property type="entry name" value="TRIAD_supradom"/>
</dbReference>
<dbReference type="InterPro" id="IPR051628">
    <property type="entry name" value="LUBAC_E3_Ligases"/>
</dbReference>
<dbReference type="Pfam" id="PF26200">
    <property type="entry name" value="Rcat_RNF216"/>
    <property type="match status" value="1"/>
</dbReference>
<dbReference type="InterPro" id="IPR002867">
    <property type="entry name" value="IBR_dom"/>
</dbReference>
<evidence type="ECO:0000256" key="1">
    <source>
        <dbReference type="ARBA" id="ARBA00004906"/>
    </source>
</evidence>
<evidence type="ECO:0000313" key="11">
    <source>
        <dbReference type="Proteomes" id="UP001470230"/>
    </source>
</evidence>
<keyword evidence="8" id="KW-0175">Coiled coil</keyword>
<dbReference type="EMBL" id="JAPFFF010000055">
    <property type="protein sequence ID" value="KAK8838524.1"/>
    <property type="molecule type" value="Genomic_DNA"/>
</dbReference>
<evidence type="ECO:0000259" key="9">
    <source>
        <dbReference type="PROSITE" id="PS51873"/>
    </source>
</evidence>
<evidence type="ECO:0000256" key="5">
    <source>
        <dbReference type="ARBA" id="ARBA00022771"/>
    </source>
</evidence>
<keyword evidence="7" id="KW-0862">Zinc</keyword>
<sequence>MDNLGDVLDRALDNLGNELDNLANRLDHALDNFGNGLDQAFNNIDYALDNFGNGLDQAVINVDIGLDNLWGNLANGFNHIFNFFKNLFTRPPPPPPDNTKKKKIVLKGISIEIIEVPPNILTMLRRNCDVSPNFSLERASTYISIVLRHGNIPEDLQNRIVLAACDVHTKASESFKEDNKKILKNFFLEYKESEIMNVLSENKNFLINTIDYIERNPSKFSLLGHRRDPHLEIEITDPVISLQLDELYKEAEKERKKKEKEEEEEREIEQAKHDGSLVECGCCICEYPKAWMIHCPRGHSICKKCVERQIETVISEGRSNVPCLNFGGCSEKLNMNELEKLIPKKTLKRLFATETLNAITEANIENTVKCHKCGYIVVMDEDGPMNCPRCKSQTCIKCGAAWHPNMTCEEFGKIDKDRIVEEQMNDAVVRTCPKCKTQFMKDEGCNKMECPRCHTWICYWCRKVIPKEVGYNHFWREEGPCPPDKCPLWVQNDTLHLIEAENAKDKAKDNLK</sequence>